<dbReference type="SUPFAM" id="SSF102114">
    <property type="entry name" value="Radical SAM enzymes"/>
    <property type="match status" value="1"/>
</dbReference>
<comment type="cofactor">
    <cofactor evidence="1">
        <name>[4Fe-4S] cluster</name>
        <dbReference type="ChEBI" id="CHEBI:49883"/>
    </cofactor>
</comment>
<keyword evidence="3" id="KW-0808">Transferase</keyword>
<gene>
    <name evidence="9" type="ORF">D7V93_01645</name>
</gene>
<dbReference type="PANTHER" id="PTHR43409">
    <property type="entry name" value="ANAEROBIC MAGNESIUM-PROTOPORPHYRIN IX MONOMETHYL ESTER CYCLASE-RELATED"/>
    <property type="match status" value="1"/>
</dbReference>
<protein>
    <submittedName>
        <fullName evidence="9">Radical SAM protein</fullName>
    </submittedName>
</protein>
<dbReference type="PROSITE" id="PS51918">
    <property type="entry name" value="RADICAL_SAM"/>
    <property type="match status" value="1"/>
</dbReference>
<dbReference type="GO" id="GO:0051539">
    <property type="term" value="F:4 iron, 4 sulfur cluster binding"/>
    <property type="evidence" value="ECO:0007669"/>
    <property type="project" value="UniProtKB-KW"/>
</dbReference>
<dbReference type="AlphaFoldDB" id="A0A3A8QI90"/>
<feature type="domain" description="Radical SAM core" evidence="8">
    <location>
        <begin position="237"/>
        <end position="460"/>
    </location>
</feature>
<dbReference type="PANTHER" id="PTHR43409:SF7">
    <property type="entry name" value="BLL1977 PROTEIN"/>
    <property type="match status" value="1"/>
</dbReference>
<dbReference type="InterPro" id="IPR051198">
    <property type="entry name" value="BchE-like"/>
</dbReference>
<dbReference type="InterPro" id="IPR007197">
    <property type="entry name" value="rSAM"/>
</dbReference>
<evidence type="ECO:0000256" key="3">
    <source>
        <dbReference type="ARBA" id="ARBA00022679"/>
    </source>
</evidence>
<dbReference type="Proteomes" id="UP000272888">
    <property type="component" value="Unassembled WGS sequence"/>
</dbReference>
<organism evidence="9 10">
    <name type="scientific">Corallococcus llansteffanensis</name>
    <dbReference type="NCBI Taxonomy" id="2316731"/>
    <lineage>
        <taxon>Bacteria</taxon>
        <taxon>Pseudomonadati</taxon>
        <taxon>Myxococcota</taxon>
        <taxon>Myxococcia</taxon>
        <taxon>Myxococcales</taxon>
        <taxon>Cystobacterineae</taxon>
        <taxon>Myxococcaceae</taxon>
        <taxon>Corallococcus</taxon>
    </lineage>
</organism>
<dbReference type="SFLD" id="SFLDG01123">
    <property type="entry name" value="methyltransferase_(Class_B)"/>
    <property type="match status" value="1"/>
</dbReference>
<evidence type="ECO:0000256" key="6">
    <source>
        <dbReference type="ARBA" id="ARBA00023004"/>
    </source>
</evidence>
<reference evidence="10" key="1">
    <citation type="submission" date="2018-09" db="EMBL/GenBank/DDBJ databases">
        <authorList>
            <person name="Livingstone P.G."/>
            <person name="Whitworth D.E."/>
        </authorList>
    </citation>
    <scope>NUCLEOTIDE SEQUENCE [LARGE SCALE GENOMIC DNA]</scope>
    <source>
        <strain evidence="10">CA051B</strain>
    </source>
</reference>
<keyword evidence="10" id="KW-1185">Reference proteome</keyword>
<evidence type="ECO:0000313" key="9">
    <source>
        <dbReference type="EMBL" id="RKH68297.1"/>
    </source>
</evidence>
<dbReference type="Gene3D" id="3.80.30.20">
    <property type="entry name" value="tm_1862 like domain"/>
    <property type="match status" value="1"/>
</dbReference>
<dbReference type="SFLD" id="SFLDG01082">
    <property type="entry name" value="B12-binding_domain_containing"/>
    <property type="match status" value="1"/>
</dbReference>
<name>A0A3A8QI90_9BACT</name>
<evidence type="ECO:0000256" key="5">
    <source>
        <dbReference type="ARBA" id="ARBA00022723"/>
    </source>
</evidence>
<dbReference type="CDD" id="cd01335">
    <property type="entry name" value="Radical_SAM"/>
    <property type="match status" value="1"/>
</dbReference>
<evidence type="ECO:0000259" key="8">
    <source>
        <dbReference type="PROSITE" id="PS51918"/>
    </source>
</evidence>
<evidence type="ECO:0000256" key="2">
    <source>
        <dbReference type="ARBA" id="ARBA00022603"/>
    </source>
</evidence>
<dbReference type="SMART" id="SM00729">
    <property type="entry name" value="Elp3"/>
    <property type="match status" value="1"/>
</dbReference>
<evidence type="ECO:0000256" key="4">
    <source>
        <dbReference type="ARBA" id="ARBA00022691"/>
    </source>
</evidence>
<dbReference type="SFLD" id="SFLDS00029">
    <property type="entry name" value="Radical_SAM"/>
    <property type="match status" value="1"/>
</dbReference>
<evidence type="ECO:0000256" key="7">
    <source>
        <dbReference type="ARBA" id="ARBA00023014"/>
    </source>
</evidence>
<evidence type="ECO:0000313" key="10">
    <source>
        <dbReference type="Proteomes" id="UP000272888"/>
    </source>
</evidence>
<sequence>MKFSFGKNSGAYQDQDLTFVTHQGKPYRAMDMLNLINGDQLSHPLSNLDFLWPTIAVLGSFLDKHGCTFDYINQFHFEKEQLRQKLLKNEYLLVAITTTIYVTDFPIKDIVEFVRTYNKKVLIIAGGPYIKNRITDSSPPKLDLEFNGMGVDLVVNSSEGQMALVNVINALKRGQSLDGIDNIIYRKELRERWGQPAEGSEAGAPGGSSAERFFVFNGTKVEDNPLEENPVRFELFGPGAVGRFVSLTTAKSCPYACAFCSFPVRAGKYKYLEVGLVEHQLDRLKALGVDTVTFLDDTFNVPKPRFREMLRMMIRNQYNFKWNSFYRSDQGDRETIALMAESGCEGVFLGMESGSDTMLEKMNKTSRRRHYAEAIPLLREHGIYSHANMIIGFPGETPETVQETLDFLQTYQPDTYKAQLWYAETNTPVMQKKDELRLKGFGFNWSHHTMDSNQAAGWIDHIVREVHASAFLPQEGFGIWSIFYLQRLGMPRRQVLDFLLAFGAEVRRKRMVPEVQEISSGSLKTLFELGRIGKVLGQHASVATL</sequence>
<keyword evidence="2" id="KW-0489">Methyltransferase</keyword>
<dbReference type="InterPro" id="IPR034466">
    <property type="entry name" value="Methyltransferase_Class_B"/>
</dbReference>
<dbReference type="GO" id="GO:0003824">
    <property type="term" value="F:catalytic activity"/>
    <property type="evidence" value="ECO:0007669"/>
    <property type="project" value="InterPro"/>
</dbReference>
<proteinExistence type="predicted"/>
<accession>A0A3A8QI90</accession>
<dbReference type="InterPro" id="IPR058240">
    <property type="entry name" value="rSAM_sf"/>
</dbReference>
<keyword evidence="4" id="KW-0949">S-adenosyl-L-methionine</keyword>
<evidence type="ECO:0000256" key="1">
    <source>
        <dbReference type="ARBA" id="ARBA00001966"/>
    </source>
</evidence>
<comment type="caution">
    <text evidence="9">The sequence shown here is derived from an EMBL/GenBank/DDBJ whole genome shotgun (WGS) entry which is preliminary data.</text>
</comment>
<dbReference type="GO" id="GO:0046872">
    <property type="term" value="F:metal ion binding"/>
    <property type="evidence" value="ECO:0007669"/>
    <property type="project" value="UniProtKB-KW"/>
</dbReference>
<dbReference type="Pfam" id="PF04055">
    <property type="entry name" value="Radical_SAM"/>
    <property type="match status" value="1"/>
</dbReference>
<dbReference type="InterPro" id="IPR006638">
    <property type="entry name" value="Elp3/MiaA/NifB-like_rSAM"/>
</dbReference>
<keyword evidence="7" id="KW-0411">Iron-sulfur</keyword>
<keyword evidence="6" id="KW-0408">Iron</keyword>
<keyword evidence="5" id="KW-0479">Metal-binding</keyword>
<dbReference type="InterPro" id="IPR023404">
    <property type="entry name" value="rSAM_horseshoe"/>
</dbReference>
<dbReference type="EMBL" id="RAWB01000008">
    <property type="protein sequence ID" value="RKH68297.1"/>
    <property type="molecule type" value="Genomic_DNA"/>
</dbReference>